<reference evidence="12" key="1">
    <citation type="submission" date="2016-04" db="EMBL/GenBank/DDBJ databases">
        <authorList>
            <person name="Nguyen H.D."/>
            <person name="Samba Siva P."/>
            <person name="Cullis J."/>
            <person name="Levesque C.A."/>
            <person name="Hambleton S."/>
        </authorList>
    </citation>
    <scope>NUCLEOTIDE SEQUENCE</scope>
    <source>
        <strain evidence="12">DAOMC 236426</strain>
    </source>
</reference>
<feature type="domain" description="Histone deacetylase" evidence="11">
    <location>
        <begin position="130"/>
        <end position="436"/>
    </location>
</feature>
<feature type="region of interest" description="Disordered" evidence="10">
    <location>
        <begin position="1"/>
        <end position="94"/>
    </location>
</feature>
<feature type="compositionally biased region" description="Low complexity" evidence="10">
    <location>
        <begin position="78"/>
        <end position="94"/>
    </location>
</feature>
<dbReference type="Gene3D" id="3.40.800.20">
    <property type="entry name" value="Histone deacetylase domain"/>
    <property type="match status" value="1"/>
</dbReference>
<keyword evidence="6" id="KW-0156">Chromatin regulator</keyword>
<evidence type="ECO:0000256" key="5">
    <source>
        <dbReference type="ARBA" id="ARBA00022801"/>
    </source>
</evidence>
<evidence type="ECO:0000259" key="11">
    <source>
        <dbReference type="Pfam" id="PF00850"/>
    </source>
</evidence>
<keyword evidence="5" id="KW-0378">Hydrolase</keyword>
<keyword evidence="9" id="KW-0539">Nucleus</keyword>
<evidence type="ECO:0000256" key="1">
    <source>
        <dbReference type="ARBA" id="ARBA00004123"/>
    </source>
</evidence>
<dbReference type="AlphaFoldDB" id="A0A8X7MNV9"/>
<dbReference type="GO" id="GO:0141221">
    <property type="term" value="F:histone deacetylase activity, hydrolytic mechanism"/>
    <property type="evidence" value="ECO:0007669"/>
    <property type="project" value="UniProtKB-EC"/>
</dbReference>
<proteinExistence type="inferred from homology"/>
<evidence type="ECO:0000313" key="12">
    <source>
        <dbReference type="EMBL" id="KAE8242283.1"/>
    </source>
</evidence>
<dbReference type="PANTHER" id="PTHR10625:SF5">
    <property type="entry name" value="HISTONE DEACETYLASE"/>
    <property type="match status" value="1"/>
</dbReference>
<evidence type="ECO:0000256" key="7">
    <source>
        <dbReference type="ARBA" id="ARBA00023015"/>
    </source>
</evidence>
<keyword evidence="13" id="KW-1185">Reference proteome</keyword>
<evidence type="ECO:0000256" key="6">
    <source>
        <dbReference type="ARBA" id="ARBA00022853"/>
    </source>
</evidence>
<evidence type="ECO:0000256" key="8">
    <source>
        <dbReference type="ARBA" id="ARBA00023163"/>
    </source>
</evidence>
<keyword evidence="8" id="KW-0804">Transcription</keyword>
<dbReference type="InterPro" id="IPR037138">
    <property type="entry name" value="His_deacetylse_dom_sf"/>
</dbReference>
<dbReference type="Pfam" id="PF00850">
    <property type="entry name" value="Hist_deacetyl"/>
    <property type="match status" value="1"/>
</dbReference>
<dbReference type="PRINTS" id="PR01270">
    <property type="entry name" value="HDASUPER"/>
</dbReference>
<organism evidence="12 13">
    <name type="scientific">Tilletia controversa</name>
    <name type="common">dwarf bunt fungus</name>
    <dbReference type="NCBI Taxonomy" id="13291"/>
    <lineage>
        <taxon>Eukaryota</taxon>
        <taxon>Fungi</taxon>
        <taxon>Dikarya</taxon>
        <taxon>Basidiomycota</taxon>
        <taxon>Ustilaginomycotina</taxon>
        <taxon>Exobasidiomycetes</taxon>
        <taxon>Tilletiales</taxon>
        <taxon>Tilletiaceae</taxon>
        <taxon>Tilletia</taxon>
    </lineage>
</organism>
<dbReference type="EMBL" id="LWDE02001141">
    <property type="protein sequence ID" value="KAE8242283.1"/>
    <property type="molecule type" value="Genomic_DNA"/>
</dbReference>
<keyword evidence="7" id="KW-0805">Transcription regulation</keyword>
<sequence>MPMVPGAASLPASDSRTGADAQVEQILPQAPLPAPEGGPVLTSTTHKTGQARRRGAPYTMTWDGEDVEPATSTKRRMASSPTSSPASRSPAPTVPASYLAQTREYSREFTTGLVYDDRLLLHDIPGPISHPEAPERVEVIYKLLNRSGCTLRMKRIPVREATKEEVLKVHDEGLWNGVEMSAFFPHKKLARRTPLLEAVSSLYVNEYSALCTRLACGGTIELCDAVASRRIKNGFAVVRPPGHHAEPNHSMGFCFYNNVAVAVKTLRERYPDGPNAVKRVLILDWDVHHGNGTQRAFWDDPDTLYVSLHRYENGEYYPGGTYGAIETVGPRDHPAQGTTVNIGWPTIGMGDADYLHAFREVVMPIAREFGPDFVIISAGFDAAEGDQYGECCVTPRGYAHMTHMLSSLAGGRMAVVLEGGYNVQASAAAALEVTKVILGEDPPAYLRGPVAGVVSGDVVREVQKVQSQFWRCMRPSDLMLPLGVDAFADVNGTSRKRPRLFASSSSSAPANPPILTPFYKATGAWRSAHLLQKFGLVRLPMPNLDEGDDDQPGYTPTPFESPADIEACEGSVHVSEDLFERRYNSIVFFVHDAGTVRADPPGVPMMGPDFDDGDRTDIRDFDDIVAEQRAQNSGYAAGIHTMDAPQFDSAGVADASRFDAAARKRYANAHARLKSSREDWSSYLIDATDAMLSWAVYEGRHGVIDVSLPTHISMSLHSGRQRDAYSGPVDPKLSRAGAQYLDRLQARVDALLLYVWDNCVRACPGPSGTQARNISSETMAGSISHSSLLSSSSSSVPGAESGYSRFRISANGGQGSVGPDIVLIGHGPGCEAVLRLITRRALHLSQDLARQEALQVQSLASRSLPVVRAIVQIYGFEDLALVPKDQPTTSTGVLAAPAQGPTVGASPRGHPAAPSMAALAVSAEGTGVMAAPSVAQYASQPGGVGLTIAAQRLGLPTSTTRGALTENGPYINPGSMPVTPGRGIRRPPASPVTEVGSGQGSGEQRAKEREDILSALRAGPDLQKWYSANSKIILPKDHPYYKWKLEGKIRRGGGDISKRPNETEPLKLQAYAMPGIVSFIKSKIAGEADESRDLNGIRVLAEDSHAHVRMDFETTGGKSVLRGIDTFQDSLASSSISSTPSSAGGARTGNGNWIGAAPPSLPFMESLSTAHVGTTWGSGESSIV</sequence>
<evidence type="ECO:0000256" key="2">
    <source>
        <dbReference type="ARBA" id="ARBA00007738"/>
    </source>
</evidence>
<evidence type="ECO:0000313" key="13">
    <source>
        <dbReference type="Proteomes" id="UP000077684"/>
    </source>
</evidence>
<dbReference type="SUPFAM" id="SSF52768">
    <property type="entry name" value="Arginase/deacetylase"/>
    <property type="match status" value="1"/>
</dbReference>
<dbReference type="InterPro" id="IPR000286">
    <property type="entry name" value="HDACs"/>
</dbReference>
<feature type="region of interest" description="Disordered" evidence="10">
    <location>
        <begin position="1132"/>
        <end position="1152"/>
    </location>
</feature>
<evidence type="ECO:0000256" key="9">
    <source>
        <dbReference type="ARBA" id="ARBA00023242"/>
    </source>
</evidence>
<feature type="compositionally biased region" description="Low complexity" evidence="10">
    <location>
        <begin position="1132"/>
        <end position="1142"/>
    </location>
</feature>
<gene>
    <name evidence="12" type="ORF">A4X06_0g7054</name>
</gene>
<evidence type="ECO:0000256" key="10">
    <source>
        <dbReference type="SAM" id="MobiDB-lite"/>
    </source>
</evidence>
<dbReference type="InterPro" id="IPR023696">
    <property type="entry name" value="Ureohydrolase_dom_sf"/>
</dbReference>
<dbReference type="Proteomes" id="UP000077684">
    <property type="component" value="Unassembled WGS sequence"/>
</dbReference>
<evidence type="ECO:0000256" key="4">
    <source>
        <dbReference type="ARBA" id="ARBA00022491"/>
    </source>
</evidence>
<dbReference type="GO" id="GO:0040029">
    <property type="term" value="P:epigenetic regulation of gene expression"/>
    <property type="evidence" value="ECO:0007669"/>
    <property type="project" value="TreeGrafter"/>
</dbReference>
<dbReference type="PANTHER" id="PTHR10625">
    <property type="entry name" value="HISTONE DEACETYLASE HDAC1-RELATED"/>
    <property type="match status" value="1"/>
</dbReference>
<dbReference type="GO" id="GO:0000118">
    <property type="term" value="C:histone deacetylase complex"/>
    <property type="evidence" value="ECO:0007669"/>
    <property type="project" value="TreeGrafter"/>
</dbReference>
<dbReference type="EC" id="3.5.1.98" evidence="3"/>
<reference evidence="12" key="2">
    <citation type="journal article" date="2019" name="IMA Fungus">
        <title>Genome sequencing and comparison of five Tilletia species to identify candidate genes for the detection of regulated species infecting wheat.</title>
        <authorList>
            <person name="Nguyen H.D.T."/>
            <person name="Sultana T."/>
            <person name="Kesanakurti P."/>
            <person name="Hambleton S."/>
        </authorList>
    </citation>
    <scope>NUCLEOTIDE SEQUENCE</scope>
    <source>
        <strain evidence="12">DAOMC 236426</strain>
    </source>
</reference>
<comment type="caution">
    <text evidence="12">The sequence shown here is derived from an EMBL/GenBank/DDBJ whole genome shotgun (WGS) entry which is preliminary data.</text>
</comment>
<accession>A0A8X7MNV9</accession>
<comment type="similarity">
    <text evidence="2">Belongs to the histone deacetylase family. HD type 2 subfamily.</text>
</comment>
<comment type="subcellular location">
    <subcellularLocation>
        <location evidence="1">Nucleus</location>
    </subcellularLocation>
</comment>
<dbReference type="InterPro" id="IPR023801">
    <property type="entry name" value="His_deacetylse_dom"/>
</dbReference>
<evidence type="ECO:0000256" key="3">
    <source>
        <dbReference type="ARBA" id="ARBA00012111"/>
    </source>
</evidence>
<keyword evidence="4" id="KW-0678">Repressor</keyword>
<feature type="region of interest" description="Disordered" evidence="10">
    <location>
        <begin position="959"/>
        <end position="978"/>
    </location>
</feature>
<protein>
    <recommendedName>
        <fullName evidence="3">histone deacetylase</fullName>
        <ecNumber evidence="3">3.5.1.98</ecNumber>
    </recommendedName>
</protein>
<name>A0A8X7MNV9_9BASI</name>